<dbReference type="SUPFAM" id="SSF56112">
    <property type="entry name" value="Protein kinase-like (PK-like)"/>
    <property type="match status" value="1"/>
</dbReference>
<evidence type="ECO:0000259" key="11">
    <source>
        <dbReference type="PROSITE" id="PS50011"/>
    </source>
</evidence>
<dbReference type="Gene3D" id="1.10.510.10">
    <property type="entry name" value="Transferase(Phosphotransferase) domain 1"/>
    <property type="match status" value="1"/>
</dbReference>
<evidence type="ECO:0000256" key="4">
    <source>
        <dbReference type="ARBA" id="ARBA00022679"/>
    </source>
</evidence>
<reference evidence="12" key="1">
    <citation type="submission" date="2021-01" db="EMBL/GenBank/DDBJ databases">
        <authorList>
            <person name="Corre E."/>
            <person name="Pelletier E."/>
            <person name="Niang G."/>
            <person name="Scheremetjew M."/>
            <person name="Finn R."/>
            <person name="Kale V."/>
            <person name="Holt S."/>
            <person name="Cochrane G."/>
            <person name="Meng A."/>
            <person name="Brown T."/>
            <person name="Cohen L."/>
        </authorList>
    </citation>
    <scope>NUCLEOTIDE SEQUENCE</scope>
    <source>
        <strain evidence="12">UTEX LB 2760</strain>
    </source>
</reference>
<protein>
    <recommendedName>
        <fullName evidence="1">non-specific serine/threonine protein kinase</fullName>
        <ecNumber evidence="1">2.7.11.1</ecNumber>
    </recommendedName>
</protein>
<evidence type="ECO:0000256" key="10">
    <source>
        <dbReference type="PROSITE-ProRule" id="PRU10141"/>
    </source>
</evidence>
<feature type="binding site" evidence="10">
    <location>
        <position position="78"/>
    </location>
    <ligand>
        <name>ATP</name>
        <dbReference type="ChEBI" id="CHEBI:30616"/>
    </ligand>
</feature>
<dbReference type="InterPro" id="IPR045270">
    <property type="entry name" value="STKc_AGC"/>
</dbReference>
<dbReference type="GO" id="GO:0005524">
    <property type="term" value="F:ATP binding"/>
    <property type="evidence" value="ECO:0007669"/>
    <property type="project" value="UniProtKB-UniRule"/>
</dbReference>
<dbReference type="CDD" id="cd05123">
    <property type="entry name" value="STKc_AGC"/>
    <property type="match status" value="1"/>
</dbReference>
<keyword evidence="3" id="KW-0597">Phosphoprotein</keyword>
<keyword evidence="4" id="KW-0808">Transferase</keyword>
<dbReference type="Gene3D" id="3.30.200.20">
    <property type="entry name" value="Phosphorylase Kinase, domain 1"/>
    <property type="match status" value="1"/>
</dbReference>
<dbReference type="InterPro" id="IPR011009">
    <property type="entry name" value="Kinase-like_dom_sf"/>
</dbReference>
<dbReference type="GO" id="GO:0007010">
    <property type="term" value="P:cytoskeleton organization"/>
    <property type="evidence" value="ECO:0007669"/>
    <property type="project" value="UniProtKB-ARBA"/>
</dbReference>
<evidence type="ECO:0000256" key="2">
    <source>
        <dbReference type="ARBA" id="ARBA00022527"/>
    </source>
</evidence>
<evidence type="ECO:0000256" key="1">
    <source>
        <dbReference type="ARBA" id="ARBA00012513"/>
    </source>
</evidence>
<evidence type="ECO:0000256" key="6">
    <source>
        <dbReference type="ARBA" id="ARBA00022777"/>
    </source>
</evidence>
<dbReference type="AlphaFoldDB" id="A0A7S0G4F1"/>
<dbReference type="PANTHER" id="PTHR24351">
    <property type="entry name" value="RIBOSOMAL PROTEIN S6 KINASE"/>
    <property type="match status" value="1"/>
</dbReference>
<evidence type="ECO:0000256" key="3">
    <source>
        <dbReference type="ARBA" id="ARBA00022553"/>
    </source>
</evidence>
<comment type="catalytic activity">
    <reaction evidence="8">
        <text>L-threonyl-[protein] + ATP = O-phospho-L-threonyl-[protein] + ADP + H(+)</text>
        <dbReference type="Rhea" id="RHEA:46608"/>
        <dbReference type="Rhea" id="RHEA-COMP:11060"/>
        <dbReference type="Rhea" id="RHEA-COMP:11605"/>
        <dbReference type="ChEBI" id="CHEBI:15378"/>
        <dbReference type="ChEBI" id="CHEBI:30013"/>
        <dbReference type="ChEBI" id="CHEBI:30616"/>
        <dbReference type="ChEBI" id="CHEBI:61977"/>
        <dbReference type="ChEBI" id="CHEBI:456216"/>
        <dbReference type="EC" id="2.7.11.1"/>
    </reaction>
</comment>
<dbReference type="EC" id="2.7.11.1" evidence="1"/>
<evidence type="ECO:0000256" key="5">
    <source>
        <dbReference type="ARBA" id="ARBA00022741"/>
    </source>
</evidence>
<keyword evidence="2" id="KW-0723">Serine/threonine-protein kinase</keyword>
<evidence type="ECO:0000313" key="12">
    <source>
        <dbReference type="EMBL" id="CAD8394968.1"/>
    </source>
</evidence>
<dbReference type="GO" id="GO:0004674">
    <property type="term" value="F:protein serine/threonine kinase activity"/>
    <property type="evidence" value="ECO:0007669"/>
    <property type="project" value="UniProtKB-KW"/>
</dbReference>
<evidence type="ECO:0000256" key="8">
    <source>
        <dbReference type="ARBA" id="ARBA00047899"/>
    </source>
</evidence>
<proteinExistence type="predicted"/>
<keyword evidence="7 10" id="KW-0067">ATP-binding</keyword>
<comment type="catalytic activity">
    <reaction evidence="9">
        <text>L-seryl-[protein] + ATP = O-phospho-L-seryl-[protein] + ADP + H(+)</text>
        <dbReference type="Rhea" id="RHEA:17989"/>
        <dbReference type="Rhea" id="RHEA-COMP:9863"/>
        <dbReference type="Rhea" id="RHEA-COMP:11604"/>
        <dbReference type="ChEBI" id="CHEBI:15378"/>
        <dbReference type="ChEBI" id="CHEBI:29999"/>
        <dbReference type="ChEBI" id="CHEBI:30616"/>
        <dbReference type="ChEBI" id="CHEBI:83421"/>
        <dbReference type="ChEBI" id="CHEBI:456216"/>
        <dbReference type="EC" id="2.7.11.1"/>
    </reaction>
</comment>
<gene>
    <name evidence="12" type="ORF">RMAR0315_LOCUS4953</name>
</gene>
<evidence type="ECO:0000256" key="7">
    <source>
        <dbReference type="ARBA" id="ARBA00022840"/>
    </source>
</evidence>
<dbReference type="EMBL" id="HBEK01009001">
    <property type="protein sequence ID" value="CAD8394968.1"/>
    <property type="molecule type" value="Transcribed_RNA"/>
</dbReference>
<dbReference type="PROSITE" id="PS50011">
    <property type="entry name" value="PROTEIN_KINASE_DOM"/>
    <property type="match status" value="1"/>
</dbReference>
<dbReference type="Pfam" id="PF00069">
    <property type="entry name" value="Pkinase"/>
    <property type="match status" value="1"/>
</dbReference>
<dbReference type="FunFam" id="1.10.510.10:FF:000024">
    <property type="entry name" value="Probable serine/threonine-protein kinase cot-1"/>
    <property type="match status" value="1"/>
</dbReference>
<keyword evidence="5 10" id="KW-0547">Nucleotide-binding</keyword>
<dbReference type="InterPro" id="IPR000719">
    <property type="entry name" value="Prot_kinase_dom"/>
</dbReference>
<dbReference type="InterPro" id="IPR017441">
    <property type="entry name" value="Protein_kinase_ATP_BS"/>
</dbReference>
<name>A0A7S0G4F1_9RHOD</name>
<accession>A0A7S0G4F1</accession>
<sequence>MFKCCLGGAAAKEKERPQGAPSDIHKNFSDRAYLDGFVAPAGTPMLPGCDLEGVLGKGTFGSVMLVRERSTQERFAVKIMNKEHLLRENQLENTTVERQVLRNAGPHPFIVECHSGFQTEDVVVLVLEYLSGGDMFDLLAKNGTLEEEEAKFYLAELAVAIGELHRFKFVWRDVKLENILMDELGHIRITDFGLAGRYASGQATDTSIKDISGTAVYQAPEILSRKGHGRIVDWWALGILGYILVAGRPPFRSDDYAELFNKIENEELDLDNDDRTKILSTEMKNFINGLLVKDVNKRLGSQGDAEEVKGHPFFEGISWEELEKMEIPAPLEPPLQPPVKGDTVQKAEAEQWLREVMGKKGKHPKHVQVADYKHIRNEYKNRRNSIGLDFGNTHSEQSRKTWTGTTDDFGRLATGF</sequence>
<keyword evidence="6" id="KW-0418">Kinase</keyword>
<organism evidence="12">
    <name type="scientific">Rhodosorus marinus</name>
    <dbReference type="NCBI Taxonomy" id="101924"/>
    <lineage>
        <taxon>Eukaryota</taxon>
        <taxon>Rhodophyta</taxon>
        <taxon>Stylonematophyceae</taxon>
        <taxon>Stylonematales</taxon>
        <taxon>Stylonemataceae</taxon>
        <taxon>Rhodosorus</taxon>
    </lineage>
</organism>
<dbReference type="SMART" id="SM00220">
    <property type="entry name" value="S_TKc"/>
    <property type="match status" value="1"/>
</dbReference>
<evidence type="ECO:0000256" key="9">
    <source>
        <dbReference type="ARBA" id="ARBA00048679"/>
    </source>
</evidence>
<dbReference type="PROSITE" id="PS00107">
    <property type="entry name" value="PROTEIN_KINASE_ATP"/>
    <property type="match status" value="1"/>
</dbReference>
<feature type="domain" description="Protein kinase" evidence="11">
    <location>
        <begin position="49"/>
        <end position="314"/>
    </location>
</feature>